<comment type="caution">
    <text evidence="2">The sequence shown here is derived from an EMBL/GenBank/DDBJ whole genome shotgun (WGS) entry which is preliminary data.</text>
</comment>
<reference evidence="2 3" key="1">
    <citation type="submission" date="2021-03" db="EMBL/GenBank/DDBJ databases">
        <title>Sequencing the genomes of 1000 actinobacteria strains.</title>
        <authorList>
            <person name="Klenk H.-P."/>
        </authorList>
    </citation>
    <scope>NUCLEOTIDE SEQUENCE [LARGE SCALE GENOMIC DNA]</scope>
    <source>
        <strain evidence="2 3">DSM 45516</strain>
    </source>
</reference>
<keyword evidence="1" id="KW-0732">Signal</keyword>
<evidence type="ECO:0000313" key="3">
    <source>
        <dbReference type="Proteomes" id="UP001519325"/>
    </source>
</evidence>
<gene>
    <name evidence="2" type="ORF">BJ987_000749</name>
</gene>
<dbReference type="EMBL" id="JAGGMR010000001">
    <property type="protein sequence ID" value="MBP2187848.1"/>
    <property type="molecule type" value="Genomic_DNA"/>
</dbReference>
<feature type="signal peptide" evidence="1">
    <location>
        <begin position="1"/>
        <end position="23"/>
    </location>
</feature>
<sequence length="148" mass="15371">MKRTIQSLAGAVAVAGLAPAVLAATAHAEDTVYFSVGSRNCAIAPDGTVGCDFGADRARLQYSFLPVPIPVPDIAIDQPWLPAHPTFTPGSRTLPGGNPSIYDVKTGDGAWGPYIEFAGARCEVGFHGSFGCKSKGRSWNEYGGTVSA</sequence>
<protein>
    <recommendedName>
        <fullName evidence="4">Secreted protein</fullName>
    </recommendedName>
</protein>
<organism evidence="2 3">
    <name type="scientific">Nocardia goodfellowii</name>
    <dbReference type="NCBI Taxonomy" id="882446"/>
    <lineage>
        <taxon>Bacteria</taxon>
        <taxon>Bacillati</taxon>
        <taxon>Actinomycetota</taxon>
        <taxon>Actinomycetes</taxon>
        <taxon>Mycobacteriales</taxon>
        <taxon>Nocardiaceae</taxon>
        <taxon>Nocardia</taxon>
    </lineage>
</organism>
<feature type="chain" id="PRO_5045919921" description="Secreted protein" evidence="1">
    <location>
        <begin position="24"/>
        <end position="148"/>
    </location>
</feature>
<evidence type="ECO:0000256" key="1">
    <source>
        <dbReference type="SAM" id="SignalP"/>
    </source>
</evidence>
<name>A0ABS4Q831_9NOCA</name>
<evidence type="ECO:0008006" key="4">
    <source>
        <dbReference type="Google" id="ProtNLM"/>
    </source>
</evidence>
<accession>A0ABS4Q831</accession>
<dbReference type="RefSeq" id="WP_209884714.1">
    <property type="nucleotide sequence ID" value="NZ_JAGGMR010000001.1"/>
</dbReference>
<keyword evidence="3" id="KW-1185">Reference proteome</keyword>
<proteinExistence type="predicted"/>
<dbReference type="Proteomes" id="UP001519325">
    <property type="component" value="Unassembled WGS sequence"/>
</dbReference>
<evidence type="ECO:0000313" key="2">
    <source>
        <dbReference type="EMBL" id="MBP2187848.1"/>
    </source>
</evidence>